<evidence type="ECO:0000256" key="2">
    <source>
        <dbReference type="ARBA" id="ARBA00004448"/>
    </source>
</evidence>
<evidence type="ECO:0000256" key="4">
    <source>
        <dbReference type="ARBA" id="ARBA00012944"/>
    </source>
</evidence>
<keyword evidence="11" id="KW-0249">Electron transport</keyword>
<evidence type="ECO:0000256" key="8">
    <source>
        <dbReference type="ARBA" id="ARBA00022692"/>
    </source>
</evidence>
<evidence type="ECO:0000256" key="3">
    <source>
        <dbReference type="ARBA" id="ARBA00007012"/>
    </source>
</evidence>
<dbReference type="PANTHER" id="PTHR46552">
    <property type="entry name" value="NADH-UBIQUINONE OXIDOREDUCTASE CHAIN 2"/>
    <property type="match status" value="1"/>
</dbReference>
<evidence type="ECO:0000256" key="7">
    <source>
        <dbReference type="ARBA" id="ARBA00022660"/>
    </source>
</evidence>
<dbReference type="AlphaFoldDB" id="A0A7L7S0Z1"/>
<feature type="transmembrane region" description="Helical" evidence="19">
    <location>
        <begin position="255"/>
        <end position="279"/>
    </location>
</feature>
<evidence type="ECO:0000256" key="9">
    <source>
        <dbReference type="ARBA" id="ARBA00022792"/>
    </source>
</evidence>
<feature type="transmembrane region" description="Helical" evidence="19">
    <location>
        <begin position="182"/>
        <end position="200"/>
    </location>
</feature>
<feature type="transmembrane region" description="Helical" evidence="19">
    <location>
        <begin position="129"/>
        <end position="146"/>
    </location>
</feature>
<evidence type="ECO:0000256" key="12">
    <source>
        <dbReference type="ARBA" id="ARBA00022989"/>
    </source>
</evidence>
<geneLocation type="mitochondrion" evidence="21"/>
<accession>A0A7L7S0Z1</accession>
<evidence type="ECO:0000256" key="10">
    <source>
        <dbReference type="ARBA" id="ARBA00022967"/>
    </source>
</evidence>
<feature type="transmembrane region" description="Helical" evidence="19">
    <location>
        <begin position="101"/>
        <end position="123"/>
    </location>
</feature>
<keyword evidence="15 21" id="KW-0496">Mitochondrion</keyword>
<comment type="catalytic activity">
    <reaction evidence="18">
        <text>a ubiquinone + NADH + 5 H(+)(in) = a ubiquinol + NAD(+) + 4 H(+)(out)</text>
        <dbReference type="Rhea" id="RHEA:29091"/>
        <dbReference type="Rhea" id="RHEA-COMP:9565"/>
        <dbReference type="Rhea" id="RHEA-COMP:9566"/>
        <dbReference type="ChEBI" id="CHEBI:15378"/>
        <dbReference type="ChEBI" id="CHEBI:16389"/>
        <dbReference type="ChEBI" id="CHEBI:17976"/>
        <dbReference type="ChEBI" id="CHEBI:57540"/>
        <dbReference type="ChEBI" id="CHEBI:57945"/>
        <dbReference type="EC" id="7.1.1.2"/>
    </reaction>
</comment>
<evidence type="ECO:0000256" key="1">
    <source>
        <dbReference type="ARBA" id="ARBA00003257"/>
    </source>
</evidence>
<evidence type="ECO:0000256" key="13">
    <source>
        <dbReference type="ARBA" id="ARBA00023027"/>
    </source>
</evidence>
<evidence type="ECO:0000313" key="21">
    <source>
        <dbReference type="EMBL" id="QNV11865.1"/>
    </source>
</evidence>
<evidence type="ECO:0000256" key="6">
    <source>
        <dbReference type="ARBA" id="ARBA00022448"/>
    </source>
</evidence>
<protein>
    <recommendedName>
        <fullName evidence="5">NADH-ubiquinone oxidoreductase chain 2</fullName>
        <ecNumber evidence="4">7.1.1.2</ecNumber>
    </recommendedName>
    <alternativeName>
        <fullName evidence="17">NADH dehydrogenase subunit 2</fullName>
    </alternativeName>
</protein>
<dbReference type="EMBL" id="MT862409">
    <property type="protein sequence ID" value="QNV11865.1"/>
    <property type="molecule type" value="Genomic_DNA"/>
</dbReference>
<keyword evidence="7" id="KW-0679">Respiratory chain</keyword>
<dbReference type="InterPro" id="IPR001750">
    <property type="entry name" value="ND/Mrp_TM"/>
</dbReference>
<evidence type="ECO:0000256" key="14">
    <source>
        <dbReference type="ARBA" id="ARBA00023075"/>
    </source>
</evidence>
<evidence type="ECO:0000256" key="17">
    <source>
        <dbReference type="ARBA" id="ARBA00031028"/>
    </source>
</evidence>
<proteinExistence type="inferred from homology"/>
<dbReference type="GO" id="GO:0008137">
    <property type="term" value="F:NADH dehydrogenase (ubiquinone) activity"/>
    <property type="evidence" value="ECO:0007669"/>
    <property type="project" value="UniProtKB-EC"/>
</dbReference>
<dbReference type="Pfam" id="PF00361">
    <property type="entry name" value="Proton_antipo_M"/>
    <property type="match status" value="1"/>
</dbReference>
<evidence type="ECO:0000256" key="11">
    <source>
        <dbReference type="ARBA" id="ARBA00022982"/>
    </source>
</evidence>
<evidence type="ECO:0000256" key="19">
    <source>
        <dbReference type="SAM" id="Phobius"/>
    </source>
</evidence>
<feature type="transmembrane region" description="Helical" evidence="19">
    <location>
        <begin position="39"/>
        <end position="61"/>
    </location>
</feature>
<organism evidence="21">
    <name type="scientific">Vespula rufa</name>
    <dbReference type="NCBI Taxonomy" id="1895167"/>
    <lineage>
        <taxon>Eukaryota</taxon>
        <taxon>Metazoa</taxon>
        <taxon>Ecdysozoa</taxon>
        <taxon>Arthropoda</taxon>
        <taxon>Hexapoda</taxon>
        <taxon>Insecta</taxon>
        <taxon>Pterygota</taxon>
        <taxon>Neoptera</taxon>
        <taxon>Endopterygota</taxon>
        <taxon>Hymenoptera</taxon>
        <taxon>Apocrita</taxon>
        <taxon>Aculeata</taxon>
        <taxon>Vespoidea</taxon>
        <taxon>Vespidae</taxon>
        <taxon>Vespinae</taxon>
        <taxon>Vespula</taxon>
    </lineage>
</organism>
<reference evidence="21" key="1">
    <citation type="submission" date="2020-08" db="EMBL/GenBank/DDBJ databases">
        <title>DNAmark Project.</title>
        <authorList>
            <person name="Leerhoei F."/>
        </authorList>
    </citation>
    <scope>NUCLEOTIDE SEQUENCE</scope>
    <source>
        <strain evidence="21">DM726</strain>
    </source>
</reference>
<keyword evidence="14" id="KW-0830">Ubiquinone</keyword>
<dbReference type="InterPro" id="IPR050175">
    <property type="entry name" value="Complex_I_Subunit_2"/>
</dbReference>
<comment type="similarity">
    <text evidence="3">Belongs to the complex I subunit 2 family.</text>
</comment>
<comment type="subcellular location">
    <subcellularLocation>
        <location evidence="2">Mitochondrion inner membrane</location>
        <topology evidence="2">Multi-pass membrane protein</topology>
    </subcellularLocation>
</comment>
<keyword evidence="13" id="KW-0520">NAD</keyword>
<feature type="transmembrane region" description="Helical" evidence="19">
    <location>
        <begin position="299"/>
        <end position="321"/>
    </location>
</feature>
<gene>
    <name evidence="21" type="primary">ND2</name>
</gene>
<feature type="transmembrane region" description="Helical" evidence="19">
    <location>
        <begin position="12"/>
        <end position="32"/>
    </location>
</feature>
<name>A0A7L7S0Z1_9HYME</name>
<feature type="transmembrane region" description="Helical" evidence="19">
    <location>
        <begin position="67"/>
        <end position="89"/>
    </location>
</feature>
<evidence type="ECO:0000259" key="20">
    <source>
        <dbReference type="Pfam" id="PF00361"/>
    </source>
</evidence>
<keyword evidence="10" id="KW-1278">Translocase</keyword>
<keyword evidence="16 19" id="KW-0472">Membrane</keyword>
<comment type="function">
    <text evidence="1">Core subunit of the mitochondrial membrane respiratory chain NADH dehydrogenase (Complex I) that is believed to belong to the minimal assembly required for catalysis. Complex I functions in the transfer of electrons from NADH to the respiratory chain. The immediate electron acceptor for the enzyme is believed to be ubiquinone.</text>
</comment>
<feature type="domain" description="NADH:quinone oxidoreductase/Mrp antiporter transmembrane" evidence="20">
    <location>
        <begin position="10"/>
        <end position="270"/>
    </location>
</feature>
<keyword evidence="9" id="KW-0999">Mitochondrion inner membrane</keyword>
<feature type="transmembrane region" description="Helical" evidence="19">
    <location>
        <begin position="221"/>
        <end position="243"/>
    </location>
</feature>
<dbReference type="EC" id="7.1.1.2" evidence="4"/>
<sequence length="325" mass="38891">MISIMTLFMNNFIHLWIMMEINTLMLISLMALKSKSFKATFNFFVIQSISSLMLIVLFIVMNNFYSYSMFNFIMAMTFMLKLGMFPFFFWPPLINKNIDWILIFIMSTSQKLIPLLMINQYISLINNKLFFYLILWSILISSLISTMMNYNELNLKKILTFSSLNHLSWMILILMFDSSMFLTYFLIYSISMIFLCIILNKFDINSLNDFLKIQFFDSKKINFIITFNFLIISALPPFLTFLIKMNSIKILMENYSFSSSLFFLMISIFTLIFYMNIIIKMNMFIMIKMKFFNQFYSNLKLNFFTSIFISFLSSTFLFFLFNSIY</sequence>
<keyword evidence="8 19" id="KW-0812">Transmembrane</keyword>
<dbReference type="GO" id="GO:0005743">
    <property type="term" value="C:mitochondrial inner membrane"/>
    <property type="evidence" value="ECO:0007669"/>
    <property type="project" value="UniProtKB-SubCell"/>
</dbReference>
<dbReference type="PANTHER" id="PTHR46552:SF1">
    <property type="entry name" value="NADH-UBIQUINONE OXIDOREDUCTASE CHAIN 2"/>
    <property type="match status" value="1"/>
</dbReference>
<keyword evidence="12 19" id="KW-1133">Transmembrane helix</keyword>
<keyword evidence="6" id="KW-0813">Transport</keyword>
<evidence type="ECO:0000256" key="16">
    <source>
        <dbReference type="ARBA" id="ARBA00023136"/>
    </source>
</evidence>
<evidence type="ECO:0000256" key="18">
    <source>
        <dbReference type="ARBA" id="ARBA00049551"/>
    </source>
</evidence>
<dbReference type="GO" id="GO:0006120">
    <property type="term" value="P:mitochondrial electron transport, NADH to ubiquinone"/>
    <property type="evidence" value="ECO:0007669"/>
    <property type="project" value="TreeGrafter"/>
</dbReference>
<evidence type="ECO:0000256" key="15">
    <source>
        <dbReference type="ARBA" id="ARBA00023128"/>
    </source>
</evidence>
<evidence type="ECO:0000256" key="5">
    <source>
        <dbReference type="ARBA" id="ARBA00021008"/>
    </source>
</evidence>